<name>A0A560WCL5_9MICO</name>
<dbReference type="Gene3D" id="3.90.550.10">
    <property type="entry name" value="Spore Coat Polysaccharide Biosynthesis Protein SpsA, Chain A"/>
    <property type="match status" value="1"/>
</dbReference>
<keyword evidence="3" id="KW-1185">Reference proteome</keyword>
<feature type="transmembrane region" description="Helical" evidence="1">
    <location>
        <begin position="566"/>
        <end position="584"/>
    </location>
</feature>
<evidence type="ECO:0000313" key="2">
    <source>
        <dbReference type="EMBL" id="TWD15429.1"/>
    </source>
</evidence>
<feature type="transmembrane region" description="Helical" evidence="1">
    <location>
        <begin position="444"/>
        <end position="463"/>
    </location>
</feature>
<dbReference type="EMBL" id="VIUW01000002">
    <property type="protein sequence ID" value="TWD15429.1"/>
    <property type="molecule type" value="Genomic_DNA"/>
</dbReference>
<reference evidence="2 3" key="1">
    <citation type="submission" date="2019-06" db="EMBL/GenBank/DDBJ databases">
        <title>Sequencing the genomes of 1000 actinobacteria strains.</title>
        <authorList>
            <person name="Klenk H.-P."/>
        </authorList>
    </citation>
    <scope>NUCLEOTIDE SEQUENCE [LARGE SCALE GENOMIC DNA]</scope>
    <source>
        <strain evidence="2 3">DSM 18935</strain>
    </source>
</reference>
<dbReference type="Pfam" id="PF13641">
    <property type="entry name" value="Glyco_tranf_2_3"/>
    <property type="match status" value="1"/>
</dbReference>
<dbReference type="AlphaFoldDB" id="A0A560WCL5"/>
<dbReference type="InterPro" id="IPR029044">
    <property type="entry name" value="Nucleotide-diphossugar_trans"/>
</dbReference>
<dbReference type="SUPFAM" id="SSF53448">
    <property type="entry name" value="Nucleotide-diphospho-sugar transferases"/>
    <property type="match status" value="1"/>
</dbReference>
<protein>
    <submittedName>
        <fullName evidence="2">GT2 family glycosyltransferase</fullName>
    </submittedName>
</protein>
<feature type="transmembrane region" description="Helical" evidence="1">
    <location>
        <begin position="246"/>
        <end position="270"/>
    </location>
</feature>
<keyword evidence="1" id="KW-0812">Transmembrane</keyword>
<gene>
    <name evidence="2" type="ORF">FB557_0939</name>
</gene>
<keyword evidence="2" id="KW-0808">Transferase</keyword>
<dbReference type="GO" id="GO:0016740">
    <property type="term" value="F:transferase activity"/>
    <property type="evidence" value="ECO:0007669"/>
    <property type="project" value="UniProtKB-KW"/>
</dbReference>
<keyword evidence="1" id="KW-1133">Transmembrane helix</keyword>
<feature type="transmembrane region" description="Helical" evidence="1">
    <location>
        <begin position="349"/>
        <end position="368"/>
    </location>
</feature>
<keyword evidence="1" id="KW-0472">Membrane</keyword>
<feature type="transmembrane region" description="Helical" evidence="1">
    <location>
        <begin position="688"/>
        <end position="711"/>
    </location>
</feature>
<accession>A0A560WCL5</accession>
<feature type="transmembrane region" description="Helical" evidence="1">
    <location>
        <begin position="624"/>
        <end position="641"/>
    </location>
</feature>
<organism evidence="2 3">
    <name type="scientific">Marihabitans asiaticum</name>
    <dbReference type="NCBI Taxonomy" id="415218"/>
    <lineage>
        <taxon>Bacteria</taxon>
        <taxon>Bacillati</taxon>
        <taxon>Actinomycetota</taxon>
        <taxon>Actinomycetes</taxon>
        <taxon>Micrococcales</taxon>
        <taxon>Intrasporangiaceae</taxon>
        <taxon>Marihabitans</taxon>
    </lineage>
</organism>
<proteinExistence type="predicted"/>
<dbReference type="Proteomes" id="UP000315628">
    <property type="component" value="Unassembled WGS sequence"/>
</dbReference>
<feature type="transmembrane region" description="Helical" evidence="1">
    <location>
        <begin position="648"/>
        <end position="668"/>
    </location>
</feature>
<evidence type="ECO:0000313" key="3">
    <source>
        <dbReference type="Proteomes" id="UP000315628"/>
    </source>
</evidence>
<feature type="transmembrane region" description="Helical" evidence="1">
    <location>
        <begin position="475"/>
        <end position="495"/>
    </location>
</feature>
<sequence length="995" mass="104479">MVSAILLARTRPGTELAVAALAAQVEPPERLVVVDVSEQGLDELDELYRPAVAAGISVQSSRGSGSADPRRSLQAVVEDLREHTGRRDLLWFLSSRCVPEPEALRELLAVMGRGVAMATPKLVDVEDRAVLVRQGLQVTRAGVLVPTPQLGERDQGQHDGMVDAVAGPLEGLLVDRDSYLALGGHDLRLGDLGADLDLGWRAQRTGRRVVVAPRARIGVAPSPDEVRPGLAHRAQARRTALARGPWWAYPFRAVGGAVLGLLAALSLLLLKRPRESRERLALVRGSLDPRTVRSLRHRGGTALVDRADLDSLFVTRGAAWQRSFDDLRGHDSRSAVGARELEPDRASALLSPVPYLVIAAVGMAAWAGRNITGELRHRFDAGLVGGELLGGRATSTSLLAMWRDAWNGGGVGAATERSPAYLILAGLTWLVEHVPGLGRLDSPAGVALAMVVLCALPLAAVVAYRAARVVTGSRWVRFVLALGWVSTPVAAAAAGQGRVGPLVALILLPRIGAGLARACRASGTFSDSVRTALWAAVLASLMPMLAVPVLLVGLGLLLLGSAPRRLRGAALLLLPPILVGPWLLTLRDDPARLLTGWGALRVGESPQAWRLAAAAPGGPGEIPLYWYLPVAVLAVLGLLWARRPLAWGAGLAVLVGTAMAVGSPFVGLGEVPPGAPEAGMPMHPWPGLGGLVLALGVLTLAGLSVSAWPAARSRIWSVVRTVPSLVLAVGVAASVVLVAQQSFGEELTTWREPRPQVAVADAESLRSGRSLVLDSRPGEISYQLVGREPSDLVRDLPTAPSDEGVAQIVAALLGVGPELDQPVDQALGAWGVGYVVAQEPTAEDAAALDAAPGLRRLGASAGNVTWAVRPTAAQDSTPSRARLVGEDGEVFLAGLGDHSDAASVELPAVPADSQLVIAESLDWTEHALVEADGEPLVLDTRSSMPTYAVPEGTESVSVDLGDGHRIWKLVQLVVLLLALYLALPTERRAEPVVSR</sequence>
<evidence type="ECO:0000256" key="1">
    <source>
        <dbReference type="SAM" id="Phobius"/>
    </source>
</evidence>
<comment type="caution">
    <text evidence="2">The sequence shown here is derived from an EMBL/GenBank/DDBJ whole genome shotgun (WGS) entry which is preliminary data.</text>
</comment>
<feature type="transmembrane region" description="Helical" evidence="1">
    <location>
        <begin position="532"/>
        <end position="559"/>
    </location>
</feature>
<feature type="transmembrane region" description="Helical" evidence="1">
    <location>
        <begin position="718"/>
        <end position="739"/>
    </location>
</feature>